<dbReference type="EMBL" id="CP032489">
    <property type="protein sequence ID" value="AYD47013.1"/>
    <property type="molecule type" value="Genomic_DNA"/>
</dbReference>
<dbReference type="Pfam" id="PF00293">
    <property type="entry name" value="NUDIX"/>
    <property type="match status" value="1"/>
</dbReference>
<evidence type="ECO:0000259" key="8">
    <source>
        <dbReference type="PROSITE" id="PS51462"/>
    </source>
</evidence>
<keyword evidence="5 9" id="KW-0378">Hydrolase</keyword>
<dbReference type="PROSITE" id="PS51462">
    <property type="entry name" value="NUDIX"/>
    <property type="match status" value="1"/>
</dbReference>
<dbReference type="SUPFAM" id="SSF55811">
    <property type="entry name" value="Nudix"/>
    <property type="match status" value="1"/>
</dbReference>
<evidence type="ECO:0000256" key="2">
    <source>
        <dbReference type="ARBA" id="ARBA00001946"/>
    </source>
</evidence>
<dbReference type="PANTHER" id="PTHR11839">
    <property type="entry name" value="UDP/ADP-SUGAR PYROPHOSPHATASE"/>
    <property type="match status" value="1"/>
</dbReference>
<sequence length="181" mass="20723">MQENNNPWTILSSKEAYENPWIKLTEYSVINPSGGKGIYGKVHFKNRALGIVAMDEERNIYLVGQYRFPTEQYSWELPEGGGPFEEEPLEAAKRELLEETGLIAEEWKELMCMHLSNSVTDEEATVYLATNLTQHLPQPEETEDLQTIKLPFEEVFNKVMHGEITDAITVAAILKLKLMDF</sequence>
<evidence type="ECO:0000313" key="9">
    <source>
        <dbReference type="EMBL" id="AYD47013.1"/>
    </source>
</evidence>
<feature type="domain" description="Nudix hydrolase" evidence="8">
    <location>
        <begin position="44"/>
        <end position="172"/>
    </location>
</feature>
<dbReference type="KEGG" id="ark:D6B99_04930"/>
<evidence type="ECO:0000256" key="7">
    <source>
        <dbReference type="ARBA" id="ARBA00032272"/>
    </source>
</evidence>
<evidence type="ECO:0000256" key="5">
    <source>
        <dbReference type="ARBA" id="ARBA00022801"/>
    </source>
</evidence>
<comment type="cofactor">
    <cofactor evidence="2">
        <name>Mg(2+)</name>
        <dbReference type="ChEBI" id="CHEBI:18420"/>
    </cofactor>
</comment>
<dbReference type="Proteomes" id="UP000266118">
    <property type="component" value="Chromosome"/>
</dbReference>
<evidence type="ECO:0000256" key="4">
    <source>
        <dbReference type="ARBA" id="ARBA00016377"/>
    </source>
</evidence>
<dbReference type="PANTHER" id="PTHR11839:SF18">
    <property type="entry name" value="NUDIX HYDROLASE DOMAIN-CONTAINING PROTEIN"/>
    <property type="match status" value="1"/>
</dbReference>
<evidence type="ECO:0000256" key="6">
    <source>
        <dbReference type="ARBA" id="ARBA00032162"/>
    </source>
</evidence>
<keyword evidence="10" id="KW-1185">Reference proteome</keyword>
<comment type="catalytic activity">
    <reaction evidence="1">
        <text>GDP-alpha-D-mannose + H2O = alpha-D-mannose 1-phosphate + GMP + 2 H(+)</text>
        <dbReference type="Rhea" id="RHEA:27978"/>
        <dbReference type="ChEBI" id="CHEBI:15377"/>
        <dbReference type="ChEBI" id="CHEBI:15378"/>
        <dbReference type="ChEBI" id="CHEBI:57527"/>
        <dbReference type="ChEBI" id="CHEBI:58115"/>
        <dbReference type="ChEBI" id="CHEBI:58409"/>
    </reaction>
</comment>
<comment type="similarity">
    <text evidence="3">Belongs to the Nudix hydrolase family. NudK subfamily.</text>
</comment>
<dbReference type="GO" id="GO:0019693">
    <property type="term" value="P:ribose phosphate metabolic process"/>
    <property type="evidence" value="ECO:0007669"/>
    <property type="project" value="TreeGrafter"/>
</dbReference>
<gene>
    <name evidence="9" type="ORF">D6B99_04930</name>
</gene>
<dbReference type="InterPro" id="IPR020084">
    <property type="entry name" value="NUDIX_hydrolase_CS"/>
</dbReference>
<accession>A0A386HMP4</accession>
<evidence type="ECO:0000256" key="3">
    <source>
        <dbReference type="ARBA" id="ARBA00007275"/>
    </source>
</evidence>
<dbReference type="CDD" id="cd24161">
    <property type="entry name" value="NUDIX_ADPRase_Ndx2"/>
    <property type="match status" value="1"/>
</dbReference>
<dbReference type="PROSITE" id="PS00893">
    <property type="entry name" value="NUDIX_BOX"/>
    <property type="match status" value="1"/>
</dbReference>
<dbReference type="OrthoDB" id="9806150at2"/>
<reference evidence="9 10" key="1">
    <citation type="submission" date="2018-09" db="EMBL/GenBank/DDBJ databases">
        <title>Arachidicoccus sp. nov., a bacterium isolated from soil.</title>
        <authorList>
            <person name="Weon H.-Y."/>
            <person name="Kwon S.-W."/>
            <person name="Lee S.A."/>
        </authorList>
    </citation>
    <scope>NUCLEOTIDE SEQUENCE [LARGE SCALE GENOMIC DNA]</scope>
    <source>
        <strain evidence="9 10">KIS59-12</strain>
    </source>
</reference>
<dbReference type="AlphaFoldDB" id="A0A386HMP4"/>
<dbReference type="GO" id="GO:0005829">
    <property type="term" value="C:cytosol"/>
    <property type="evidence" value="ECO:0007669"/>
    <property type="project" value="TreeGrafter"/>
</dbReference>
<dbReference type="InterPro" id="IPR000086">
    <property type="entry name" value="NUDIX_hydrolase_dom"/>
</dbReference>
<evidence type="ECO:0000313" key="10">
    <source>
        <dbReference type="Proteomes" id="UP000266118"/>
    </source>
</evidence>
<proteinExistence type="inferred from homology"/>
<dbReference type="Gene3D" id="3.90.79.10">
    <property type="entry name" value="Nucleoside Triphosphate Pyrophosphohydrolase"/>
    <property type="match status" value="1"/>
</dbReference>
<evidence type="ECO:0000256" key="1">
    <source>
        <dbReference type="ARBA" id="ARBA00000847"/>
    </source>
</evidence>
<dbReference type="InterPro" id="IPR015797">
    <property type="entry name" value="NUDIX_hydrolase-like_dom_sf"/>
</dbReference>
<dbReference type="RefSeq" id="WP_119985673.1">
    <property type="nucleotide sequence ID" value="NZ_CP032489.1"/>
</dbReference>
<organism evidence="9 10">
    <name type="scientific">Arachidicoccus soli</name>
    <dbReference type="NCBI Taxonomy" id="2341117"/>
    <lineage>
        <taxon>Bacteria</taxon>
        <taxon>Pseudomonadati</taxon>
        <taxon>Bacteroidota</taxon>
        <taxon>Chitinophagia</taxon>
        <taxon>Chitinophagales</taxon>
        <taxon>Chitinophagaceae</taxon>
        <taxon>Arachidicoccus</taxon>
    </lineage>
</organism>
<protein>
    <recommendedName>
        <fullName evidence="4">GDP-mannose pyrophosphatase</fullName>
    </recommendedName>
    <alternativeName>
        <fullName evidence="6">GDP-mannose hydrolase</fullName>
    </alternativeName>
    <alternativeName>
        <fullName evidence="7">GDPMK</fullName>
    </alternativeName>
</protein>
<dbReference type="GO" id="GO:0016787">
    <property type="term" value="F:hydrolase activity"/>
    <property type="evidence" value="ECO:0007669"/>
    <property type="project" value="UniProtKB-KW"/>
</dbReference>
<dbReference type="GO" id="GO:0006753">
    <property type="term" value="P:nucleoside phosphate metabolic process"/>
    <property type="evidence" value="ECO:0007669"/>
    <property type="project" value="TreeGrafter"/>
</dbReference>
<name>A0A386HMP4_9BACT</name>